<dbReference type="AlphaFoldDB" id="A0A9K3PGU9"/>
<dbReference type="OrthoDB" id="194386at2759"/>
<keyword evidence="1" id="KW-0732">Signal</keyword>
<evidence type="ECO:0000313" key="2">
    <source>
        <dbReference type="EMBL" id="KAG7346888.1"/>
    </source>
</evidence>
<reference evidence="2" key="1">
    <citation type="journal article" date="2021" name="Sci. Rep.">
        <title>Diploid genomic architecture of Nitzschia inconspicua, an elite biomass production diatom.</title>
        <authorList>
            <person name="Oliver A."/>
            <person name="Podell S."/>
            <person name="Pinowska A."/>
            <person name="Traller J.C."/>
            <person name="Smith S.R."/>
            <person name="McClure R."/>
            <person name="Beliaev A."/>
            <person name="Bohutskyi P."/>
            <person name="Hill E.A."/>
            <person name="Rabines A."/>
            <person name="Zheng H."/>
            <person name="Allen L.Z."/>
            <person name="Kuo A."/>
            <person name="Grigoriev I.V."/>
            <person name="Allen A.E."/>
            <person name="Hazlebeck D."/>
            <person name="Allen E.E."/>
        </authorList>
    </citation>
    <scope>NUCLEOTIDE SEQUENCE</scope>
    <source>
        <strain evidence="2">Hildebrandi</strain>
    </source>
</reference>
<feature type="chain" id="PRO_5039912376" evidence="1">
    <location>
        <begin position="27"/>
        <end position="268"/>
    </location>
</feature>
<dbReference type="EMBL" id="JAGRRH010000021">
    <property type="protein sequence ID" value="KAG7346888.1"/>
    <property type="molecule type" value="Genomic_DNA"/>
</dbReference>
<dbReference type="GO" id="GO:0032259">
    <property type="term" value="P:methylation"/>
    <property type="evidence" value="ECO:0007669"/>
    <property type="project" value="UniProtKB-KW"/>
</dbReference>
<feature type="signal peptide" evidence="1">
    <location>
        <begin position="1"/>
        <end position="26"/>
    </location>
</feature>
<dbReference type="GO" id="GO:0008168">
    <property type="term" value="F:methyltransferase activity"/>
    <property type="evidence" value="ECO:0007669"/>
    <property type="project" value="UniProtKB-KW"/>
</dbReference>
<dbReference type="PANTHER" id="PTHR14614">
    <property type="entry name" value="HEPATOCELLULAR CARCINOMA-ASSOCIATED ANTIGEN"/>
    <property type="match status" value="1"/>
</dbReference>
<name>A0A9K3PGU9_9STRA</name>
<proteinExistence type="predicted"/>
<keyword evidence="2" id="KW-0489">Methyltransferase</keyword>
<organism evidence="2 3">
    <name type="scientific">Nitzschia inconspicua</name>
    <dbReference type="NCBI Taxonomy" id="303405"/>
    <lineage>
        <taxon>Eukaryota</taxon>
        <taxon>Sar</taxon>
        <taxon>Stramenopiles</taxon>
        <taxon>Ochrophyta</taxon>
        <taxon>Bacillariophyta</taxon>
        <taxon>Bacillariophyceae</taxon>
        <taxon>Bacillariophycidae</taxon>
        <taxon>Bacillariales</taxon>
        <taxon>Bacillariaceae</taxon>
        <taxon>Nitzschia</taxon>
    </lineage>
</organism>
<sequence length="268" mass="29166">MKSLFFIPRTLFAVLSVSQVVHGLSASQLGNSRYEPAVGKSTTELEKTLPPVVSTVDFGQDKFVNLFLPANSRQFAEKAEKGAKITTQDGRGDVVWPAGFSLSRLIAHCPSLVDGKNVLELGCGLGAASAAACKYARPNHVALSDRDKSSLALAYASCVQLQRSRSSVSRCCMDWSDPTTWPAQDYNVLLAADVLYEKASINPLVCVLQHYLCNNDDDNAKRAVIVDPIHQVNRDAFCFAAYKAGLEVEQEIFPGSPDLMLLSVYQFA</sequence>
<evidence type="ECO:0000313" key="3">
    <source>
        <dbReference type="Proteomes" id="UP000693970"/>
    </source>
</evidence>
<reference evidence="2" key="2">
    <citation type="submission" date="2021-04" db="EMBL/GenBank/DDBJ databases">
        <authorList>
            <person name="Podell S."/>
        </authorList>
    </citation>
    <scope>NUCLEOTIDE SEQUENCE</scope>
    <source>
        <strain evidence="2">Hildebrandi</strain>
    </source>
</reference>
<gene>
    <name evidence="2" type="ORF">IV203_005957</name>
</gene>
<protein>
    <submittedName>
        <fullName evidence="2">Lysine methyltransferase</fullName>
    </submittedName>
</protein>
<dbReference type="PANTHER" id="PTHR14614:SF130">
    <property type="entry name" value="PROTEIN-LYSINE N-METHYLTRANSFERASE EEF2KMT"/>
    <property type="match status" value="1"/>
</dbReference>
<comment type="caution">
    <text evidence="2">The sequence shown here is derived from an EMBL/GenBank/DDBJ whole genome shotgun (WGS) entry which is preliminary data.</text>
</comment>
<dbReference type="InterPro" id="IPR019410">
    <property type="entry name" value="Methyltransf_16"/>
</dbReference>
<keyword evidence="3" id="KW-1185">Reference proteome</keyword>
<dbReference type="Proteomes" id="UP000693970">
    <property type="component" value="Unassembled WGS sequence"/>
</dbReference>
<dbReference type="Pfam" id="PF10294">
    <property type="entry name" value="Methyltransf_16"/>
    <property type="match status" value="1"/>
</dbReference>
<keyword evidence="2" id="KW-0808">Transferase</keyword>
<accession>A0A9K3PGU9</accession>
<evidence type="ECO:0000256" key="1">
    <source>
        <dbReference type="SAM" id="SignalP"/>
    </source>
</evidence>